<reference evidence="2" key="1">
    <citation type="submission" date="2023-11" db="EMBL/GenBank/DDBJ databases">
        <title>Genome assemblies of two species of porcelain crab, Petrolisthes cinctipes and Petrolisthes manimaculis (Anomura: Porcellanidae).</title>
        <authorList>
            <person name="Angst P."/>
        </authorList>
    </citation>
    <scope>NUCLEOTIDE SEQUENCE</scope>
    <source>
        <strain evidence="2">PB745_02</strain>
        <tissue evidence="2">Gill</tissue>
    </source>
</reference>
<accession>A0AAE1UF17</accession>
<evidence type="ECO:0000256" key="1">
    <source>
        <dbReference type="SAM" id="MobiDB-lite"/>
    </source>
</evidence>
<dbReference type="Proteomes" id="UP001292094">
    <property type="component" value="Unassembled WGS sequence"/>
</dbReference>
<dbReference type="InterPro" id="IPR032675">
    <property type="entry name" value="LRR_dom_sf"/>
</dbReference>
<dbReference type="AlphaFoldDB" id="A0AAE1UF17"/>
<feature type="region of interest" description="Disordered" evidence="1">
    <location>
        <begin position="557"/>
        <end position="627"/>
    </location>
</feature>
<dbReference type="EMBL" id="JAWZYT010000608">
    <property type="protein sequence ID" value="KAK4321182.1"/>
    <property type="molecule type" value="Genomic_DNA"/>
</dbReference>
<evidence type="ECO:0000313" key="2">
    <source>
        <dbReference type="EMBL" id="KAK4321182.1"/>
    </source>
</evidence>
<name>A0AAE1UF17_9EUCA</name>
<dbReference type="Gene3D" id="3.80.10.10">
    <property type="entry name" value="Ribonuclease Inhibitor"/>
    <property type="match status" value="1"/>
</dbReference>
<organism evidence="2 3">
    <name type="scientific">Petrolisthes manimaculis</name>
    <dbReference type="NCBI Taxonomy" id="1843537"/>
    <lineage>
        <taxon>Eukaryota</taxon>
        <taxon>Metazoa</taxon>
        <taxon>Ecdysozoa</taxon>
        <taxon>Arthropoda</taxon>
        <taxon>Crustacea</taxon>
        <taxon>Multicrustacea</taxon>
        <taxon>Malacostraca</taxon>
        <taxon>Eumalacostraca</taxon>
        <taxon>Eucarida</taxon>
        <taxon>Decapoda</taxon>
        <taxon>Pleocyemata</taxon>
        <taxon>Anomura</taxon>
        <taxon>Galatheoidea</taxon>
        <taxon>Porcellanidae</taxon>
        <taxon>Petrolisthes</taxon>
    </lineage>
</organism>
<comment type="caution">
    <text evidence="2">The sequence shown here is derived from an EMBL/GenBank/DDBJ whole genome shotgun (WGS) entry which is preliminary data.</text>
</comment>
<sequence>MPPLTTLSSLETFSVDALTSILTLAMVRAAGGGPSPIVRKLAAKSKKAKKLVSRAQDGILVSHGSSQVLRVKNYLGQAVPKDRREKLFHQVLLQVVESMTLITTTTKKRNITPFTTLVQKVGKALSYSLEILFYSNVAKLDLTPLIHHMMKWVSTCKLNNRNPKETNEIDNVRVENMLIKTFGEHAQKMSKLTTILWPHLVSSEVIRIIGRHCTNLRRLELACKCDASAAMNDVKEDPDYARRERELVGSLGAIYDRAPGDFTRSRPTGCPKLQILVLPRLDDEDGALAGHITQALCSLQDLEQVIGVPMLVSVELLRTQRNRPQKLNLRLLSDIDTYNRRRHPDLTSLTTLLPRLESLEIIASQVITKNITQAFIGVKNMKIAQPDLHLNIKQFKYLDTLDINLEFQIAWPLLSAISKSRIPLTDLTLRHSTFQMGQQDSVYPALKLGSLKSLTLVRSSFIEYNAFKNLALGAPNLTSLAITLTDDRNYTVDEFKDDLVCVLSGILHQLSSFTAECQYKTNLYNQPNCLLTMTSVNTLLANCPQLTFLGHLDVWSLDDSERPPQPEGPTTRGPHNQRAPQPEAPTTRGPHNQRPPQPEAPTTRGPHNQRPPQPEAPTTRGPHNQGL</sequence>
<gene>
    <name evidence="2" type="ORF">Pmani_007987</name>
</gene>
<protein>
    <submittedName>
        <fullName evidence="2">Uncharacterized protein</fullName>
    </submittedName>
</protein>
<keyword evidence="3" id="KW-1185">Reference proteome</keyword>
<proteinExistence type="predicted"/>
<evidence type="ECO:0000313" key="3">
    <source>
        <dbReference type="Proteomes" id="UP001292094"/>
    </source>
</evidence>